<dbReference type="EMBL" id="BX569690">
    <property type="protein sequence ID" value="CAE07220.1"/>
    <property type="molecule type" value="Genomic_DNA"/>
</dbReference>
<evidence type="ECO:0000313" key="2">
    <source>
        <dbReference type="Proteomes" id="UP000001422"/>
    </source>
</evidence>
<gene>
    <name evidence="1" type="ordered locus">SYNW0705</name>
</gene>
<accession>Q7U8B6</accession>
<dbReference type="AlphaFoldDB" id="Q7U8B6"/>
<name>Q7U8B6_PARMW</name>
<evidence type="ECO:0000313" key="1">
    <source>
        <dbReference type="EMBL" id="CAE07220.1"/>
    </source>
</evidence>
<dbReference type="KEGG" id="syw:SYNW0705"/>
<dbReference type="Proteomes" id="UP000001422">
    <property type="component" value="Chromosome"/>
</dbReference>
<sequence>MQHQSFAANQWFGESAPNLSRFFGSDVALHHDVQPVAIAGVWQLVPAPASSGIVVHTSLGILSLNGAQLRHQDPLRPPSWQCSG</sequence>
<keyword evidence="2" id="KW-1185">Reference proteome</keyword>
<protein>
    <submittedName>
        <fullName evidence="1">Uncharacterized protein</fullName>
    </submittedName>
</protein>
<dbReference type="HOGENOM" id="CLU_2526361_0_0_3"/>
<proteinExistence type="predicted"/>
<reference evidence="1 2" key="1">
    <citation type="journal article" date="2003" name="Nature">
        <title>The genome of a motile marine Synechococcus.</title>
        <authorList>
            <person name="Palenik B."/>
            <person name="Brahamsha B."/>
            <person name="Larimer F."/>
            <person name="Land M."/>
            <person name="Hauser L."/>
            <person name="Chain P."/>
            <person name="Lamerdin J."/>
            <person name="Regala W."/>
            <person name="Allen E.A."/>
            <person name="McCarren J."/>
            <person name="Paulsen I."/>
            <person name="Dufresne A."/>
            <person name="Partensky F."/>
            <person name="Webb E."/>
            <person name="Waterbury J."/>
        </authorList>
    </citation>
    <scope>NUCLEOTIDE SEQUENCE [LARGE SCALE GENOMIC DNA]</scope>
    <source>
        <strain evidence="1 2">WH8102</strain>
    </source>
</reference>
<organism evidence="1 2">
    <name type="scientific">Parasynechococcus marenigrum (strain WH8102)</name>
    <dbReference type="NCBI Taxonomy" id="84588"/>
    <lineage>
        <taxon>Bacteria</taxon>
        <taxon>Bacillati</taxon>
        <taxon>Cyanobacteriota</taxon>
        <taxon>Cyanophyceae</taxon>
        <taxon>Synechococcales</taxon>
        <taxon>Prochlorococcaceae</taxon>
        <taxon>Parasynechococcus</taxon>
        <taxon>Parasynechococcus marenigrum</taxon>
    </lineage>
</organism>